<dbReference type="EMBL" id="LAZR01001213">
    <property type="protein sequence ID" value="KKN48627.1"/>
    <property type="molecule type" value="Genomic_DNA"/>
</dbReference>
<dbReference type="AlphaFoldDB" id="A0A0F9RG26"/>
<evidence type="ECO:0000313" key="1">
    <source>
        <dbReference type="EMBL" id="KKN48627.1"/>
    </source>
</evidence>
<protein>
    <submittedName>
        <fullName evidence="1">Uncharacterized protein</fullName>
    </submittedName>
</protein>
<gene>
    <name evidence="1" type="ORF">LCGC14_0651260</name>
</gene>
<comment type="caution">
    <text evidence="1">The sequence shown here is derived from an EMBL/GenBank/DDBJ whole genome shotgun (WGS) entry which is preliminary data.</text>
</comment>
<sequence>MNLKITLLQQIKRISEDQLMNIQEIIEKEIERRLNNAVKTVGAAAIDVKIKEDDINVK</sequence>
<name>A0A0F9RG26_9ZZZZ</name>
<proteinExistence type="predicted"/>
<organism evidence="1">
    <name type="scientific">marine sediment metagenome</name>
    <dbReference type="NCBI Taxonomy" id="412755"/>
    <lineage>
        <taxon>unclassified sequences</taxon>
        <taxon>metagenomes</taxon>
        <taxon>ecological metagenomes</taxon>
    </lineage>
</organism>
<reference evidence="1" key="1">
    <citation type="journal article" date="2015" name="Nature">
        <title>Complex archaea that bridge the gap between prokaryotes and eukaryotes.</title>
        <authorList>
            <person name="Spang A."/>
            <person name="Saw J.H."/>
            <person name="Jorgensen S.L."/>
            <person name="Zaremba-Niedzwiedzka K."/>
            <person name="Martijn J."/>
            <person name="Lind A.E."/>
            <person name="van Eijk R."/>
            <person name="Schleper C."/>
            <person name="Guy L."/>
            <person name="Ettema T.J."/>
        </authorList>
    </citation>
    <scope>NUCLEOTIDE SEQUENCE</scope>
</reference>
<accession>A0A0F9RG26</accession>